<protein>
    <recommendedName>
        <fullName evidence="4">Large ribosomal subunit protein uL30</fullName>
    </recommendedName>
</protein>
<evidence type="ECO:0000256" key="2">
    <source>
        <dbReference type="ARBA" id="ARBA00022980"/>
    </source>
</evidence>
<dbReference type="InterPro" id="IPR039699">
    <property type="entry name" value="Ribosomal_uL30"/>
</dbReference>
<dbReference type="NCBIfam" id="TIGR01309">
    <property type="entry name" value="uL30_arch"/>
    <property type="match status" value="1"/>
</dbReference>
<comment type="similarity">
    <text evidence="1 4">Belongs to the universal ribosomal protein uL30 family.</text>
</comment>
<dbReference type="CDD" id="cd01657">
    <property type="entry name" value="Ribosomal_L7_archeal_euk"/>
    <property type="match status" value="1"/>
</dbReference>
<reference evidence="6 7" key="1">
    <citation type="journal article" date="2014" name="Appl. Environ. Microbiol.">
        <title>Comparative Genome Analysis of 'Candidatus Methanoplasma termitum' Indicates a New Mode of Energy Metabolism in the Seventh Order of Methanogens.</title>
        <authorList>
            <person name="Lang K."/>
            <person name="Schuldes J."/>
            <person name="Klingl A."/>
            <person name="Poehlein A."/>
            <person name="Daniel R."/>
            <person name="Brune A."/>
        </authorList>
    </citation>
    <scope>NUCLEOTIDE SEQUENCE [LARGE SCALE GENOMIC DNA]</scope>
    <source>
        <strain evidence="7">Mpt1</strain>
    </source>
</reference>
<dbReference type="GO" id="GO:0006412">
    <property type="term" value="P:translation"/>
    <property type="evidence" value="ECO:0007669"/>
    <property type="project" value="UniProtKB-UniRule"/>
</dbReference>
<keyword evidence="2 4" id="KW-0689">Ribosomal protein</keyword>
<proteinExistence type="inferred from homology"/>
<evidence type="ECO:0000256" key="4">
    <source>
        <dbReference type="HAMAP-Rule" id="MF_01371"/>
    </source>
</evidence>
<keyword evidence="7" id="KW-1185">Reference proteome</keyword>
<gene>
    <name evidence="4" type="primary">rpl30</name>
    <name evidence="6" type="ORF">Mpt1_c09410</name>
</gene>
<evidence type="ECO:0000256" key="3">
    <source>
        <dbReference type="ARBA" id="ARBA00023274"/>
    </source>
</evidence>
<dbReference type="STRING" id="1577791.Mpt1_c09410"/>
<dbReference type="GO" id="GO:0003735">
    <property type="term" value="F:structural constituent of ribosome"/>
    <property type="evidence" value="ECO:0007669"/>
    <property type="project" value="UniProtKB-UniRule"/>
</dbReference>
<dbReference type="NCBIfam" id="NF004711">
    <property type="entry name" value="PRK06049.1"/>
    <property type="match status" value="1"/>
</dbReference>
<dbReference type="InterPro" id="IPR016082">
    <property type="entry name" value="Ribosomal_uL30_ferredoxin-like"/>
</dbReference>
<sequence length="154" mass="17485">MAYAVVRVRGQPDVNKDIKYTMGLMGLNRVNHCVIVPENPSTKGMLQVVKDYCTWGEIEEETLVAMIKTRGKLTGDKDITDDYLKENTSFGSVEELAKAMIENDYKMRDVEDAKPVFRLHPPIKGYEGNKRPFRNGGALGYRGKEINDLINRML</sequence>
<dbReference type="OrthoDB" id="6379at2157"/>
<dbReference type="Proteomes" id="UP000030787">
    <property type="component" value="Chromosome"/>
</dbReference>
<dbReference type="PANTHER" id="PTHR11524">
    <property type="entry name" value="60S RIBOSOMAL PROTEIN L7"/>
    <property type="match status" value="1"/>
</dbReference>
<dbReference type="KEGG" id="mear:Mpt1_c09410"/>
<feature type="domain" description="Large ribosomal subunit protein uL30-like ferredoxin-like fold" evidence="5">
    <location>
        <begin position="3"/>
        <end position="52"/>
    </location>
</feature>
<organism evidence="6 7">
    <name type="scientific">Candidatus Methanoplasma termitum</name>
    <dbReference type="NCBI Taxonomy" id="1577791"/>
    <lineage>
        <taxon>Archaea</taxon>
        <taxon>Methanobacteriati</taxon>
        <taxon>Thermoplasmatota</taxon>
        <taxon>Thermoplasmata</taxon>
        <taxon>Methanomassiliicoccales</taxon>
        <taxon>Methanomassiliicoccaceae</taxon>
        <taxon>Candidatus Methanoplasma</taxon>
    </lineage>
</organism>
<dbReference type="InterPro" id="IPR035808">
    <property type="entry name" value="Ribosomal_uL30_euk_arc"/>
</dbReference>
<dbReference type="Pfam" id="PF00327">
    <property type="entry name" value="Ribosomal_L30"/>
    <property type="match status" value="1"/>
</dbReference>
<evidence type="ECO:0000256" key="1">
    <source>
        <dbReference type="ARBA" id="ARBA00007594"/>
    </source>
</evidence>
<evidence type="ECO:0000313" key="6">
    <source>
        <dbReference type="EMBL" id="AIZ56816.1"/>
    </source>
</evidence>
<dbReference type="GO" id="GO:0000463">
    <property type="term" value="P:maturation of LSU-rRNA from tricistronic rRNA transcript (SSU-rRNA, 5.8S rRNA, LSU-rRNA)"/>
    <property type="evidence" value="ECO:0007669"/>
    <property type="project" value="TreeGrafter"/>
</dbReference>
<name>A0A0A7LH23_9ARCH</name>
<keyword evidence="3 4" id="KW-0687">Ribonucleoprotein</keyword>
<dbReference type="AlphaFoldDB" id="A0A0A7LH23"/>
<dbReference type="InterPro" id="IPR005997">
    <property type="entry name" value="Ribosomal_uL30_arc"/>
</dbReference>
<dbReference type="PANTHER" id="PTHR11524:SF16">
    <property type="entry name" value="LARGE RIBOSOMAL SUBUNIT PROTEIN UL30"/>
    <property type="match status" value="1"/>
</dbReference>
<dbReference type="Gene3D" id="1.10.15.30">
    <property type="match status" value="1"/>
</dbReference>
<dbReference type="HOGENOM" id="CLU_055156_6_0_2"/>
<dbReference type="GeneID" id="24818603"/>
<dbReference type="GO" id="GO:0022625">
    <property type="term" value="C:cytosolic large ribosomal subunit"/>
    <property type="evidence" value="ECO:0007669"/>
    <property type="project" value="UniProtKB-UniRule"/>
</dbReference>
<evidence type="ECO:0000259" key="5">
    <source>
        <dbReference type="Pfam" id="PF00327"/>
    </source>
</evidence>
<comment type="subunit">
    <text evidence="4">Part of the 50S ribosomal subunit.</text>
</comment>
<dbReference type="InterPro" id="IPR036919">
    <property type="entry name" value="Ribo_uL30_ferredoxin-like_sf"/>
</dbReference>
<dbReference type="SUPFAM" id="SSF55129">
    <property type="entry name" value="Ribosomal protein L30p/L7e"/>
    <property type="match status" value="1"/>
</dbReference>
<dbReference type="HAMAP" id="MF_01371_A">
    <property type="entry name" value="Ribosomal_uL30_A"/>
    <property type="match status" value="1"/>
</dbReference>
<dbReference type="GO" id="GO:0003723">
    <property type="term" value="F:RNA binding"/>
    <property type="evidence" value="ECO:0007669"/>
    <property type="project" value="TreeGrafter"/>
</dbReference>
<accession>A0A0A7LH23</accession>
<dbReference type="RefSeq" id="WP_048112636.1">
    <property type="nucleotide sequence ID" value="NZ_CP010070.1"/>
</dbReference>
<dbReference type="Gene3D" id="3.30.1390.20">
    <property type="entry name" value="Ribosomal protein L30, ferredoxin-like fold domain"/>
    <property type="match status" value="1"/>
</dbReference>
<dbReference type="EMBL" id="CP010070">
    <property type="protein sequence ID" value="AIZ56816.1"/>
    <property type="molecule type" value="Genomic_DNA"/>
</dbReference>
<evidence type="ECO:0000313" key="7">
    <source>
        <dbReference type="Proteomes" id="UP000030787"/>
    </source>
</evidence>